<dbReference type="PANTHER" id="PTHR43143:SF1">
    <property type="entry name" value="SERINE_THREONINE-PROTEIN PHOSPHATASE CPPED1"/>
    <property type="match status" value="1"/>
</dbReference>
<dbReference type="GeneID" id="69979575"/>
<proteinExistence type="predicted"/>
<dbReference type="AlphaFoldDB" id="A0A0F5J6L9"/>
<accession>A0A0F5J6L9</accession>
<dbReference type="InterPro" id="IPR051918">
    <property type="entry name" value="STPP_CPPED1"/>
</dbReference>
<protein>
    <recommendedName>
        <fullName evidence="1">Calcineurin-like phosphoesterase domain-containing protein</fullName>
    </recommendedName>
</protein>
<dbReference type="PANTHER" id="PTHR43143">
    <property type="entry name" value="METALLOPHOSPHOESTERASE, CALCINEURIN SUPERFAMILY"/>
    <property type="match status" value="1"/>
</dbReference>
<dbReference type="STRING" id="927665.HMPREF1535_03057"/>
<gene>
    <name evidence="2" type="ORF">HMPREF1535_03057</name>
</gene>
<dbReference type="InterPro" id="IPR029052">
    <property type="entry name" value="Metallo-depent_PP-like"/>
</dbReference>
<dbReference type="PATRIC" id="fig|927665.4.peg.3143"/>
<dbReference type="PROSITE" id="PS51257">
    <property type="entry name" value="PROKAR_LIPOPROTEIN"/>
    <property type="match status" value="1"/>
</dbReference>
<dbReference type="SUPFAM" id="SSF56300">
    <property type="entry name" value="Metallo-dependent phosphatases"/>
    <property type="match status" value="1"/>
</dbReference>
<dbReference type="GO" id="GO:0016787">
    <property type="term" value="F:hydrolase activity"/>
    <property type="evidence" value="ECO:0007669"/>
    <property type="project" value="InterPro"/>
</dbReference>
<organism evidence="2 3">
    <name type="scientific">Parabacteroides goldsteinii DSM 19448 = WAL 12034</name>
    <dbReference type="NCBI Taxonomy" id="927665"/>
    <lineage>
        <taxon>Bacteria</taxon>
        <taxon>Pseudomonadati</taxon>
        <taxon>Bacteroidota</taxon>
        <taxon>Bacteroidia</taxon>
        <taxon>Bacteroidales</taxon>
        <taxon>Tannerellaceae</taxon>
        <taxon>Parabacteroides</taxon>
    </lineage>
</organism>
<dbReference type="InterPro" id="IPR004843">
    <property type="entry name" value="Calcineurin-like_PHP"/>
</dbReference>
<dbReference type="Gene3D" id="3.60.21.10">
    <property type="match status" value="1"/>
</dbReference>
<evidence type="ECO:0000259" key="1">
    <source>
        <dbReference type="Pfam" id="PF00149"/>
    </source>
</evidence>
<dbReference type="RefSeq" id="WP_046146741.1">
    <property type="nucleotide sequence ID" value="NZ_KQ033913.1"/>
</dbReference>
<evidence type="ECO:0000313" key="3">
    <source>
        <dbReference type="Proteomes" id="UP000033047"/>
    </source>
</evidence>
<comment type="caution">
    <text evidence="2">The sequence shown here is derived from an EMBL/GenBank/DDBJ whole genome shotgun (WGS) entry which is preliminary data.</text>
</comment>
<reference evidence="2 3" key="1">
    <citation type="submission" date="2013-04" db="EMBL/GenBank/DDBJ databases">
        <title>The Genome Sequence of Parabacteroides goldsteinii DSM 19448.</title>
        <authorList>
            <consortium name="The Broad Institute Genomics Platform"/>
            <person name="Earl A."/>
            <person name="Ward D."/>
            <person name="Feldgarden M."/>
            <person name="Gevers D."/>
            <person name="Martens E."/>
            <person name="Sakamoto M."/>
            <person name="Benno Y."/>
            <person name="Song Y."/>
            <person name="Liu C."/>
            <person name="Lee J."/>
            <person name="Bolanos M."/>
            <person name="Vaisanen M.L."/>
            <person name="Finegold S.M."/>
            <person name="Walker B."/>
            <person name="Young S."/>
            <person name="Zeng Q."/>
            <person name="Gargeya S."/>
            <person name="Fitzgerald M."/>
            <person name="Haas B."/>
            <person name="Abouelleil A."/>
            <person name="Allen A.W."/>
            <person name="Alvarado L."/>
            <person name="Arachchi H.M."/>
            <person name="Berlin A.M."/>
            <person name="Chapman S.B."/>
            <person name="Gainer-Dewar J."/>
            <person name="Goldberg J."/>
            <person name="Griggs A."/>
            <person name="Gujja S."/>
            <person name="Hansen M."/>
            <person name="Howarth C."/>
            <person name="Imamovic A."/>
            <person name="Ireland A."/>
            <person name="Larimer J."/>
            <person name="McCowan C."/>
            <person name="Murphy C."/>
            <person name="Pearson M."/>
            <person name="Poon T.W."/>
            <person name="Priest M."/>
            <person name="Roberts A."/>
            <person name="Saif S."/>
            <person name="Shea T."/>
            <person name="Sisk P."/>
            <person name="Sykes S."/>
            <person name="Wortman J."/>
            <person name="Nusbaum C."/>
            <person name="Birren B."/>
        </authorList>
    </citation>
    <scope>NUCLEOTIDE SEQUENCE [LARGE SCALE GENOMIC DNA]</scope>
    <source>
        <strain evidence="2 3">DSM 19448</strain>
    </source>
</reference>
<feature type="domain" description="Calcineurin-like phosphoesterase" evidence="1">
    <location>
        <begin position="54"/>
        <end position="234"/>
    </location>
</feature>
<dbReference type="Proteomes" id="UP000033047">
    <property type="component" value="Unassembled WGS sequence"/>
</dbReference>
<evidence type="ECO:0000313" key="2">
    <source>
        <dbReference type="EMBL" id="KKB53516.1"/>
    </source>
</evidence>
<sequence length="276" mass="31882">MIKKYALVLFVLLTSCDLIDYHPYDGRITYKEDKDINEMNIFKIRNACQDKDTIRFIFTGDTQRWLDETNDFVKHVNQQDSIDFVIHGGDLTDFGIKKEYIWQHSILSKLKIPYVALIGNHDIIGNGELVYEDMYGPKNFSFSVGPSQYYGGGGAIRFICLNTNALEYDYSIPVPDFSFIKGILNSTTEDDKCTIFVMHVPPGSEQFNNNVADIFQEKIREFPNPLFCLHAHDHNIAARDLFDDGIIYYCCDNIGKRTYLLFTVTPDDYSYEIVKF</sequence>
<dbReference type="Pfam" id="PF00149">
    <property type="entry name" value="Metallophos"/>
    <property type="match status" value="1"/>
</dbReference>
<dbReference type="EMBL" id="AQHV01000014">
    <property type="protein sequence ID" value="KKB53516.1"/>
    <property type="molecule type" value="Genomic_DNA"/>
</dbReference>
<dbReference type="HOGENOM" id="CLU_067998_0_0_10"/>
<name>A0A0F5J6L9_9BACT</name>